<comment type="caution">
    <text evidence="1">The sequence shown here is derived from an EMBL/GenBank/DDBJ whole genome shotgun (WGS) entry which is preliminary data.</text>
</comment>
<dbReference type="Proteomes" id="UP000823775">
    <property type="component" value="Unassembled WGS sequence"/>
</dbReference>
<reference evidence="1 2" key="1">
    <citation type="journal article" date="2021" name="BMC Genomics">
        <title>Datura genome reveals duplications of psychoactive alkaloid biosynthetic genes and high mutation rate following tissue culture.</title>
        <authorList>
            <person name="Rajewski A."/>
            <person name="Carter-House D."/>
            <person name="Stajich J."/>
            <person name="Litt A."/>
        </authorList>
    </citation>
    <scope>NUCLEOTIDE SEQUENCE [LARGE SCALE GENOMIC DNA]</scope>
    <source>
        <strain evidence="1">AR-01</strain>
    </source>
</reference>
<name>A0ABS8S593_DATST</name>
<evidence type="ECO:0000313" key="2">
    <source>
        <dbReference type="Proteomes" id="UP000823775"/>
    </source>
</evidence>
<gene>
    <name evidence="1" type="ORF">HAX54_023761</name>
</gene>
<sequence>MSVRGHAPTPVARVVARRQGRERDKGRAQVVAPTATSVPIREVSLEDIYILENHQVQDEGADPDQVPLEFIATPVHQDTLAYAQIFERNDSGWSLAMLGTRGLVLPVVILAPHPEVEIFLQRVSSHLLADRFRQLFSRLRKVILDEVATARDRVPRGHIKRNRPRLGQRSQ</sequence>
<protein>
    <submittedName>
        <fullName evidence="1">Uncharacterized protein</fullName>
    </submittedName>
</protein>
<organism evidence="1 2">
    <name type="scientific">Datura stramonium</name>
    <name type="common">Jimsonweed</name>
    <name type="synonym">Common thornapple</name>
    <dbReference type="NCBI Taxonomy" id="4076"/>
    <lineage>
        <taxon>Eukaryota</taxon>
        <taxon>Viridiplantae</taxon>
        <taxon>Streptophyta</taxon>
        <taxon>Embryophyta</taxon>
        <taxon>Tracheophyta</taxon>
        <taxon>Spermatophyta</taxon>
        <taxon>Magnoliopsida</taxon>
        <taxon>eudicotyledons</taxon>
        <taxon>Gunneridae</taxon>
        <taxon>Pentapetalae</taxon>
        <taxon>asterids</taxon>
        <taxon>lamiids</taxon>
        <taxon>Solanales</taxon>
        <taxon>Solanaceae</taxon>
        <taxon>Solanoideae</taxon>
        <taxon>Datureae</taxon>
        <taxon>Datura</taxon>
    </lineage>
</organism>
<evidence type="ECO:0000313" key="1">
    <source>
        <dbReference type="EMBL" id="MCD7454174.1"/>
    </source>
</evidence>
<dbReference type="EMBL" id="JACEIK010000289">
    <property type="protein sequence ID" value="MCD7454174.1"/>
    <property type="molecule type" value="Genomic_DNA"/>
</dbReference>
<keyword evidence="2" id="KW-1185">Reference proteome</keyword>
<proteinExistence type="predicted"/>
<accession>A0ABS8S593</accession>